<keyword evidence="1" id="KW-0472">Membrane</keyword>
<feature type="transmembrane region" description="Helical" evidence="1">
    <location>
        <begin position="163"/>
        <end position="181"/>
    </location>
</feature>
<feature type="transmembrane region" description="Helical" evidence="1">
    <location>
        <begin position="12"/>
        <end position="35"/>
    </location>
</feature>
<reference evidence="2" key="2">
    <citation type="submission" date="2020-09" db="EMBL/GenBank/DDBJ databases">
        <authorList>
            <person name="Sun Q."/>
            <person name="Zhou Y."/>
        </authorList>
    </citation>
    <scope>NUCLEOTIDE SEQUENCE</scope>
    <source>
        <strain evidence="2">CGMCC 1.15371</strain>
    </source>
</reference>
<dbReference type="GO" id="GO:0080120">
    <property type="term" value="P:CAAX-box protein maturation"/>
    <property type="evidence" value="ECO:0007669"/>
    <property type="project" value="UniProtKB-ARBA"/>
</dbReference>
<dbReference type="EMBL" id="BMIR01000007">
    <property type="protein sequence ID" value="GGE39940.1"/>
    <property type="molecule type" value="Genomic_DNA"/>
</dbReference>
<sequence length="242" mass="27218">MKYKIRAFFGVRFTPTFDLMMAITTELVMIVFGLISSKTQQLIPGLVINGVLIPLLLSVLVPLLFILAYKKQPLASLGIKKHFLFSSLLISFALSIVLFQSFIPITRDSNHILPLLLHNGLMLWQPFFIYGWLQLRFENAFGPIPSIILSGLCYGLNHLGTLPASILLPYIGLGLFFGLVFKLAESNLFVLFPMTWMVGTTAVQANHSIALQWHGYGLVTILFLCVLFILIGHVARRRRLNQ</sequence>
<keyword evidence="1" id="KW-0812">Transmembrane</keyword>
<evidence type="ECO:0000313" key="2">
    <source>
        <dbReference type="EMBL" id="GGE39940.1"/>
    </source>
</evidence>
<name>A0A8J2W017_9BACL</name>
<organism evidence="2 3">
    <name type="scientific">Pullulanibacillus camelliae</name>
    <dbReference type="NCBI Taxonomy" id="1707096"/>
    <lineage>
        <taxon>Bacteria</taxon>
        <taxon>Bacillati</taxon>
        <taxon>Bacillota</taxon>
        <taxon>Bacilli</taxon>
        <taxon>Bacillales</taxon>
        <taxon>Sporolactobacillaceae</taxon>
        <taxon>Pullulanibacillus</taxon>
    </lineage>
</organism>
<reference evidence="2" key="1">
    <citation type="journal article" date="2014" name="Int. J. Syst. Evol. Microbiol.">
        <title>Complete genome sequence of Corynebacterium casei LMG S-19264T (=DSM 44701T), isolated from a smear-ripened cheese.</title>
        <authorList>
            <consortium name="US DOE Joint Genome Institute (JGI-PGF)"/>
            <person name="Walter F."/>
            <person name="Albersmeier A."/>
            <person name="Kalinowski J."/>
            <person name="Ruckert C."/>
        </authorList>
    </citation>
    <scope>NUCLEOTIDE SEQUENCE</scope>
    <source>
        <strain evidence="2">CGMCC 1.15371</strain>
    </source>
</reference>
<comment type="caution">
    <text evidence="2">The sequence shown here is derived from an EMBL/GenBank/DDBJ whole genome shotgun (WGS) entry which is preliminary data.</text>
</comment>
<feature type="transmembrane region" description="Helical" evidence="1">
    <location>
        <begin position="188"/>
        <end position="207"/>
    </location>
</feature>
<dbReference type="GO" id="GO:0004175">
    <property type="term" value="F:endopeptidase activity"/>
    <property type="evidence" value="ECO:0007669"/>
    <property type="project" value="UniProtKB-ARBA"/>
</dbReference>
<proteinExistence type="predicted"/>
<keyword evidence="1" id="KW-1133">Transmembrane helix</keyword>
<evidence type="ECO:0000313" key="3">
    <source>
        <dbReference type="Proteomes" id="UP000628775"/>
    </source>
</evidence>
<feature type="transmembrane region" description="Helical" evidence="1">
    <location>
        <begin position="47"/>
        <end position="70"/>
    </location>
</feature>
<gene>
    <name evidence="2" type="ORF">GCM10011391_18450</name>
</gene>
<feature type="transmembrane region" description="Helical" evidence="1">
    <location>
        <begin position="115"/>
        <end position="133"/>
    </location>
</feature>
<feature type="transmembrane region" description="Helical" evidence="1">
    <location>
        <begin position="213"/>
        <end position="235"/>
    </location>
</feature>
<protein>
    <submittedName>
        <fullName evidence="2">Uncharacterized protein</fullName>
    </submittedName>
</protein>
<keyword evidence="3" id="KW-1185">Reference proteome</keyword>
<evidence type="ECO:0000256" key="1">
    <source>
        <dbReference type="SAM" id="Phobius"/>
    </source>
</evidence>
<dbReference type="Proteomes" id="UP000628775">
    <property type="component" value="Unassembled WGS sequence"/>
</dbReference>
<feature type="transmembrane region" description="Helical" evidence="1">
    <location>
        <begin position="82"/>
        <end position="103"/>
    </location>
</feature>
<accession>A0A8J2W017</accession>
<dbReference type="AlphaFoldDB" id="A0A8J2W017"/>
<dbReference type="RefSeq" id="WP_188692584.1">
    <property type="nucleotide sequence ID" value="NZ_BMIR01000007.1"/>
</dbReference>